<dbReference type="InterPro" id="IPR042410">
    <property type="entry name" value="WBSCR13"/>
</dbReference>
<evidence type="ECO:0000313" key="1">
    <source>
        <dbReference type="EMBL" id="KAG7174994.1"/>
    </source>
</evidence>
<dbReference type="EMBL" id="JAHLQT010006356">
    <property type="protein sequence ID" value="KAG7174994.1"/>
    <property type="molecule type" value="Genomic_DNA"/>
</dbReference>
<dbReference type="GO" id="GO:0005783">
    <property type="term" value="C:endoplasmic reticulum"/>
    <property type="evidence" value="ECO:0007669"/>
    <property type="project" value="TreeGrafter"/>
</dbReference>
<protein>
    <submittedName>
        <fullName evidence="1">Transducin beta-like protein 2-like</fullName>
    </submittedName>
</protein>
<organism evidence="1 2">
    <name type="scientific">Homarus americanus</name>
    <name type="common">American lobster</name>
    <dbReference type="NCBI Taxonomy" id="6706"/>
    <lineage>
        <taxon>Eukaryota</taxon>
        <taxon>Metazoa</taxon>
        <taxon>Ecdysozoa</taxon>
        <taxon>Arthropoda</taxon>
        <taxon>Crustacea</taxon>
        <taxon>Multicrustacea</taxon>
        <taxon>Malacostraca</taxon>
        <taxon>Eumalacostraca</taxon>
        <taxon>Eucarida</taxon>
        <taxon>Decapoda</taxon>
        <taxon>Pleocyemata</taxon>
        <taxon>Astacidea</taxon>
        <taxon>Nephropoidea</taxon>
        <taxon>Nephropidae</taxon>
        <taxon>Homarus</taxon>
    </lineage>
</organism>
<dbReference type="SUPFAM" id="SSF82171">
    <property type="entry name" value="DPP6 N-terminal domain-like"/>
    <property type="match status" value="1"/>
</dbReference>
<dbReference type="Proteomes" id="UP000747542">
    <property type="component" value="Unassembled WGS sequence"/>
</dbReference>
<dbReference type="Pfam" id="PF00400">
    <property type="entry name" value="WD40"/>
    <property type="match status" value="1"/>
</dbReference>
<sequence length="453" mass="50117">MARDRTVLIWSTKDFSQKEHKSVRGNIEFDYATRVCWSPDGKAFIVHKALANAMEVYKVTKRPDGTLGNSQVALTFPQHNEVADILAMEVAVSGKFIMTCNNKNQLLIWSLKGDILETIDTRHGDTYSATLSPCGRFIATTGFTPDVKVWEVKFSKTSNFEGVKRAYDLTGHKAGIYNCSINSDSTRMVSVSKDVEYEKGQLVYLLHTGIYDKKDYPGKIKLSPDGRTVVIASMATLTFFSAITGDKLNTIEDIYAEPNSTSSSSTSLSSAVAVDASDTWGTPFPRCSASSTLFLCYSVIACLDFLVFGVVNDIVAGLLDIVAMVDAREAKSSCFFSVAGRHHSELENEAGIVCTLMVGWQDESFRLKWVTPKVEGNIKDAIFDPSNKLVLTLGDKHVRVFHNVAGYTATIQDLEQSQRKATNSTMRERITQQIKDAKKALENIKKVTNQKTK</sequence>
<keyword evidence="2" id="KW-1185">Reference proteome</keyword>
<dbReference type="SMART" id="SM00320">
    <property type="entry name" value="WD40"/>
    <property type="match status" value="4"/>
</dbReference>
<comment type="caution">
    <text evidence="1">The sequence shown here is derived from an EMBL/GenBank/DDBJ whole genome shotgun (WGS) entry which is preliminary data.</text>
</comment>
<reference evidence="1" key="1">
    <citation type="journal article" date="2021" name="Sci. Adv.">
        <title>The American lobster genome reveals insights on longevity, neural, and immune adaptations.</title>
        <authorList>
            <person name="Polinski J.M."/>
            <person name="Zimin A.V."/>
            <person name="Clark K.F."/>
            <person name="Kohn A.B."/>
            <person name="Sadowski N."/>
            <person name="Timp W."/>
            <person name="Ptitsyn A."/>
            <person name="Khanna P."/>
            <person name="Romanova D.Y."/>
            <person name="Williams P."/>
            <person name="Greenwood S.J."/>
            <person name="Moroz L.L."/>
            <person name="Walt D.R."/>
            <person name="Bodnar A.G."/>
        </authorList>
    </citation>
    <scope>NUCLEOTIDE SEQUENCE</scope>
    <source>
        <strain evidence="1">GMGI-L3</strain>
    </source>
</reference>
<dbReference type="InterPro" id="IPR015943">
    <property type="entry name" value="WD40/YVTN_repeat-like_dom_sf"/>
</dbReference>
<dbReference type="InterPro" id="IPR001680">
    <property type="entry name" value="WD40_rpt"/>
</dbReference>
<accession>A0A8J5N8Y1</accession>
<dbReference type="Gene3D" id="2.130.10.10">
    <property type="entry name" value="YVTN repeat-like/Quinoprotein amine dehydrogenase"/>
    <property type="match status" value="1"/>
</dbReference>
<gene>
    <name evidence="1" type="primary">Tbl2-L</name>
    <name evidence="1" type="ORF">Hamer_G015203</name>
</gene>
<name>A0A8J5N8Y1_HOMAM</name>
<dbReference type="PANTHER" id="PTHR44321">
    <property type="entry name" value="TRANSDUCIN BETA-LIKE PROTEIN 2"/>
    <property type="match status" value="1"/>
</dbReference>
<dbReference type="AlphaFoldDB" id="A0A8J5N8Y1"/>
<evidence type="ECO:0000313" key="2">
    <source>
        <dbReference type="Proteomes" id="UP000747542"/>
    </source>
</evidence>
<proteinExistence type="predicted"/>
<dbReference type="GO" id="GO:0030968">
    <property type="term" value="P:endoplasmic reticulum unfolded protein response"/>
    <property type="evidence" value="ECO:0007669"/>
    <property type="project" value="TreeGrafter"/>
</dbReference>
<dbReference type="PANTHER" id="PTHR44321:SF1">
    <property type="entry name" value="TRANSDUCIN BETA-LIKE PROTEIN 2"/>
    <property type="match status" value="1"/>
</dbReference>